<dbReference type="InterPro" id="IPR019339">
    <property type="entry name" value="CIR_N_dom"/>
</dbReference>
<dbReference type="PANTHER" id="PTHR16196:SF0">
    <property type="entry name" value="PRE-MRNA-SPLICING FACTOR CWC25 HOMOLOG"/>
    <property type="match status" value="1"/>
</dbReference>
<dbReference type="Pfam" id="PF12542">
    <property type="entry name" value="CWC25"/>
    <property type="match status" value="1"/>
</dbReference>
<feature type="compositionally biased region" description="Basic and acidic residues" evidence="8">
    <location>
        <begin position="246"/>
        <end position="261"/>
    </location>
</feature>
<keyword evidence="6" id="KW-0508">mRNA splicing</keyword>
<comment type="similarity">
    <text evidence="2">Belongs to the CWC25 family.</text>
</comment>
<feature type="compositionally biased region" description="Basic and acidic residues" evidence="8">
    <location>
        <begin position="172"/>
        <end position="184"/>
    </location>
</feature>
<feature type="compositionally biased region" description="Basic and acidic residues" evidence="8">
    <location>
        <begin position="354"/>
        <end position="363"/>
    </location>
</feature>
<keyword evidence="7" id="KW-0539">Nucleus</keyword>
<proteinExistence type="inferred from homology"/>
<keyword evidence="4" id="KW-0747">Spliceosome</keyword>
<gene>
    <name evidence="10" type="ORF">ZT3D7_G11451</name>
</gene>
<dbReference type="GO" id="GO:0005684">
    <property type="term" value="C:U2-type spliceosomal complex"/>
    <property type="evidence" value="ECO:0007669"/>
    <property type="project" value="TreeGrafter"/>
</dbReference>
<dbReference type="InterPro" id="IPR022209">
    <property type="entry name" value="CWC25"/>
</dbReference>
<evidence type="ECO:0000256" key="3">
    <source>
        <dbReference type="ARBA" id="ARBA00022664"/>
    </source>
</evidence>
<sequence length="443" mass="51878">MGGDLNLKKSWHPALMTNQKRVYNEELKALEERKKTDQVLKERAEERAIQELERLQEAAGGKKRTDRVDWMYNGPGSGGPGVGGVTEEMEGYLLGKRRLDGLVKRNESEALKKDAPEEGFMALNQNANSLRDTAAKVASDPMLAIKKQEQAAYEAMMNDPVRRKQLLLAAGKEIEDDKDKDKDKSRRRHRHRHRDDEDGHRSKRRRHTDGHDDQGRSHRHRSHRHRHRSSSRSRSRSRSRSPHSRRRDDRDRDHDRDDRRSKSYRRRDRSDSRSRSKRDRSASRSRSPPRRRDSDDRKDRRRSYPSPRRSDSRSRSRSPYRPERRSDPSHRQETRRRPSPSYGGPPRNSKPYRSPREDKKNSSADEEAERAKKLAAMQSNADSLETDRKARLAELDAREAKQREEDDRKRSEKARFIGSVRKDAEGVDLGRRLQDRRGGMEVD</sequence>
<accession>A0A1X7S9D3</accession>
<keyword evidence="11" id="KW-1185">Reference proteome</keyword>
<feature type="compositionally biased region" description="Basic residues" evidence="8">
    <location>
        <begin position="217"/>
        <end position="245"/>
    </location>
</feature>
<feature type="compositionally biased region" description="Basic and acidic residues" evidence="8">
    <location>
        <begin position="385"/>
        <end position="416"/>
    </location>
</feature>
<feature type="region of interest" description="Disordered" evidence="8">
    <location>
        <begin position="167"/>
        <end position="416"/>
    </location>
</feature>
<evidence type="ECO:0000256" key="8">
    <source>
        <dbReference type="SAM" id="MobiDB-lite"/>
    </source>
</evidence>
<dbReference type="GO" id="GO:0000398">
    <property type="term" value="P:mRNA splicing, via spliceosome"/>
    <property type="evidence" value="ECO:0007669"/>
    <property type="project" value="TreeGrafter"/>
</dbReference>
<name>A0A1X7S9D3_ZYMT9</name>
<organism evidence="10 11">
    <name type="scientific">Zymoseptoria tritici (strain ST99CH_3D7)</name>
    <dbReference type="NCBI Taxonomy" id="1276538"/>
    <lineage>
        <taxon>Eukaryota</taxon>
        <taxon>Fungi</taxon>
        <taxon>Dikarya</taxon>
        <taxon>Ascomycota</taxon>
        <taxon>Pezizomycotina</taxon>
        <taxon>Dothideomycetes</taxon>
        <taxon>Dothideomycetidae</taxon>
        <taxon>Mycosphaerellales</taxon>
        <taxon>Mycosphaerellaceae</taxon>
        <taxon>Zymoseptoria</taxon>
    </lineage>
</organism>
<feature type="region of interest" description="Disordered" evidence="8">
    <location>
        <begin position="57"/>
        <end position="85"/>
    </location>
</feature>
<comment type="subcellular location">
    <subcellularLocation>
        <location evidence="1">Nucleus</location>
    </subcellularLocation>
</comment>
<dbReference type="PANTHER" id="PTHR16196">
    <property type="entry name" value="CELL CYCLE CONTROL PROTEIN CWF25"/>
    <property type="match status" value="1"/>
</dbReference>
<keyword evidence="5" id="KW-0175">Coiled coil</keyword>
<evidence type="ECO:0000313" key="11">
    <source>
        <dbReference type="Proteomes" id="UP000215127"/>
    </source>
</evidence>
<evidence type="ECO:0000256" key="5">
    <source>
        <dbReference type="ARBA" id="ARBA00023054"/>
    </source>
</evidence>
<feature type="compositionally biased region" description="Basic and acidic residues" evidence="8">
    <location>
        <begin position="268"/>
        <end position="282"/>
    </location>
</feature>
<evidence type="ECO:0000256" key="2">
    <source>
        <dbReference type="ARBA" id="ARBA00006695"/>
    </source>
</evidence>
<dbReference type="AlphaFoldDB" id="A0A1X7S9D3"/>
<keyword evidence="3" id="KW-0507">mRNA processing</keyword>
<dbReference type="STRING" id="1276538.A0A1X7S9D3"/>
<feature type="domain" description="CBF1-interacting co-repressor CIR N-terminal" evidence="9">
    <location>
        <begin position="10"/>
        <end position="46"/>
    </location>
</feature>
<feature type="compositionally biased region" description="Basic and acidic residues" evidence="8">
    <location>
        <begin position="308"/>
        <end position="336"/>
    </location>
</feature>
<evidence type="ECO:0000256" key="1">
    <source>
        <dbReference type="ARBA" id="ARBA00004123"/>
    </source>
</evidence>
<evidence type="ECO:0000256" key="7">
    <source>
        <dbReference type="ARBA" id="ARBA00023242"/>
    </source>
</evidence>
<evidence type="ECO:0000256" key="4">
    <source>
        <dbReference type="ARBA" id="ARBA00022728"/>
    </source>
</evidence>
<feature type="compositionally biased region" description="Gly residues" evidence="8">
    <location>
        <begin position="75"/>
        <end position="84"/>
    </location>
</feature>
<evidence type="ECO:0000256" key="6">
    <source>
        <dbReference type="ARBA" id="ARBA00023187"/>
    </source>
</evidence>
<dbReference type="Proteomes" id="UP000215127">
    <property type="component" value="Chromosome 13"/>
</dbReference>
<evidence type="ECO:0000259" key="9">
    <source>
        <dbReference type="SMART" id="SM01083"/>
    </source>
</evidence>
<dbReference type="InterPro" id="IPR051376">
    <property type="entry name" value="CWC25_splicing_factor"/>
</dbReference>
<dbReference type="EMBL" id="LT853704">
    <property type="protein sequence ID" value="SMQ56296.1"/>
    <property type="molecule type" value="Genomic_DNA"/>
</dbReference>
<reference evidence="10 11" key="1">
    <citation type="submission" date="2016-06" db="EMBL/GenBank/DDBJ databases">
        <authorList>
            <person name="Kjaerup R.B."/>
            <person name="Dalgaard T.S."/>
            <person name="Juul-Madsen H.R."/>
        </authorList>
    </citation>
    <scope>NUCLEOTIDE SEQUENCE [LARGE SCALE GENOMIC DNA]</scope>
</reference>
<dbReference type="Pfam" id="PF10197">
    <property type="entry name" value="Cir_N"/>
    <property type="match status" value="1"/>
</dbReference>
<evidence type="ECO:0000313" key="10">
    <source>
        <dbReference type="EMBL" id="SMQ56296.1"/>
    </source>
</evidence>
<dbReference type="SMART" id="SM01083">
    <property type="entry name" value="Cir_N"/>
    <property type="match status" value="1"/>
</dbReference>
<protein>
    <recommendedName>
        <fullName evidence="9">CBF1-interacting co-repressor CIR N-terminal domain-containing protein</fullName>
    </recommendedName>
</protein>